<dbReference type="Proteomes" id="UP001172680">
    <property type="component" value="Unassembled WGS sequence"/>
</dbReference>
<dbReference type="EMBL" id="JAPDRP010000030">
    <property type="protein sequence ID" value="KAJ9634774.1"/>
    <property type="molecule type" value="Genomic_DNA"/>
</dbReference>
<name>A0ACC2YHP7_9PEZI</name>
<gene>
    <name evidence="1" type="ORF">H2199_008823</name>
</gene>
<comment type="caution">
    <text evidence="1">The sequence shown here is derived from an EMBL/GenBank/DDBJ whole genome shotgun (WGS) entry which is preliminary data.</text>
</comment>
<sequence>MPQAQPKLRKYLDERLFIQLNGSRKVIGVLRCYDVCSPPPPPSCYPGSSVLLAPFLRDTPSAGFLQRCGNRNTDLRLSPIGLLNILPDEVVEEKAGGEKVKIGMATFVRDTQASSSRSTAPRKRALPTLSSDTFSPDDGYIPPTIAGASKFSQSVGPGARAPSPIFKVLFHLMESKLAHFLLSQGRLTPAMAIQQSLGSTPAERRASATPTPNQRHISR</sequence>
<organism evidence="1 2">
    <name type="scientific">Coniosporium tulheliwenetii</name>
    <dbReference type="NCBI Taxonomy" id="3383036"/>
    <lineage>
        <taxon>Eukaryota</taxon>
        <taxon>Fungi</taxon>
        <taxon>Dikarya</taxon>
        <taxon>Ascomycota</taxon>
        <taxon>Pezizomycotina</taxon>
        <taxon>Dothideomycetes</taxon>
        <taxon>Dothideomycetes incertae sedis</taxon>
        <taxon>Coniosporium</taxon>
    </lineage>
</organism>
<reference evidence="1" key="1">
    <citation type="submission" date="2022-10" db="EMBL/GenBank/DDBJ databases">
        <title>Culturing micro-colonial fungi from biological soil crusts in the Mojave desert and describing Neophaeococcomyces mojavensis, and introducing the new genera and species Taxawa tesnikishii.</title>
        <authorList>
            <person name="Kurbessoian T."/>
            <person name="Stajich J.E."/>
        </authorList>
    </citation>
    <scope>NUCLEOTIDE SEQUENCE</scope>
    <source>
        <strain evidence="1">JES_115</strain>
    </source>
</reference>
<evidence type="ECO:0000313" key="1">
    <source>
        <dbReference type="EMBL" id="KAJ9634774.1"/>
    </source>
</evidence>
<protein>
    <submittedName>
        <fullName evidence="1">Uncharacterized protein</fullName>
    </submittedName>
</protein>
<accession>A0ACC2YHP7</accession>
<keyword evidence="2" id="KW-1185">Reference proteome</keyword>
<evidence type="ECO:0000313" key="2">
    <source>
        <dbReference type="Proteomes" id="UP001172680"/>
    </source>
</evidence>
<proteinExistence type="predicted"/>